<reference evidence="1" key="1">
    <citation type="submission" date="2014-11" db="EMBL/GenBank/DDBJ databases">
        <authorList>
            <person name="Amaro Gonzalez C."/>
        </authorList>
    </citation>
    <scope>NUCLEOTIDE SEQUENCE</scope>
</reference>
<organism evidence="1">
    <name type="scientific">Anguilla anguilla</name>
    <name type="common">European freshwater eel</name>
    <name type="synonym">Muraena anguilla</name>
    <dbReference type="NCBI Taxonomy" id="7936"/>
    <lineage>
        <taxon>Eukaryota</taxon>
        <taxon>Metazoa</taxon>
        <taxon>Chordata</taxon>
        <taxon>Craniata</taxon>
        <taxon>Vertebrata</taxon>
        <taxon>Euteleostomi</taxon>
        <taxon>Actinopterygii</taxon>
        <taxon>Neopterygii</taxon>
        <taxon>Teleostei</taxon>
        <taxon>Anguilliformes</taxon>
        <taxon>Anguillidae</taxon>
        <taxon>Anguilla</taxon>
    </lineage>
</organism>
<evidence type="ECO:0000313" key="1">
    <source>
        <dbReference type="EMBL" id="JAH47916.1"/>
    </source>
</evidence>
<dbReference type="AlphaFoldDB" id="A0A0E9T2R8"/>
<accession>A0A0E9T2R8</accession>
<sequence>MSREKLGTNYSVSELGNKCFHAAHATILTC</sequence>
<proteinExistence type="predicted"/>
<reference evidence="1" key="2">
    <citation type="journal article" date="2015" name="Fish Shellfish Immunol.">
        <title>Early steps in the European eel (Anguilla anguilla)-Vibrio vulnificus interaction in the gills: Role of the RtxA13 toxin.</title>
        <authorList>
            <person name="Callol A."/>
            <person name="Pajuelo D."/>
            <person name="Ebbesson L."/>
            <person name="Teles M."/>
            <person name="MacKenzie S."/>
            <person name="Amaro C."/>
        </authorList>
    </citation>
    <scope>NUCLEOTIDE SEQUENCE</scope>
</reference>
<name>A0A0E9T2R8_ANGAN</name>
<protein>
    <submittedName>
        <fullName evidence="1">Uncharacterized protein</fullName>
    </submittedName>
</protein>
<dbReference type="EMBL" id="GBXM01060661">
    <property type="protein sequence ID" value="JAH47916.1"/>
    <property type="molecule type" value="Transcribed_RNA"/>
</dbReference>